<accession>A0A0F9UNC5</accession>
<feature type="region of interest" description="Disordered" evidence="1">
    <location>
        <begin position="122"/>
        <end position="148"/>
    </location>
</feature>
<comment type="caution">
    <text evidence="2">The sequence shown here is derived from an EMBL/GenBank/DDBJ whole genome shotgun (WGS) entry which is preliminary data.</text>
</comment>
<dbReference type="EMBL" id="LAZR01000123">
    <property type="protein sequence ID" value="KKN88997.1"/>
    <property type="molecule type" value="Genomic_DNA"/>
</dbReference>
<name>A0A0F9UNC5_9ZZZZ</name>
<dbReference type="AlphaFoldDB" id="A0A0F9UNC5"/>
<sequence>MGGAAALQAGGYLPALGGVQETGEVTASAEQLDALSGEVAALRDQVQSAPVAPAAPAENGATAEQLAALGQRIDTFETSASTAGADATARLQQVGETAAAAQKTAAAAQETANAAQQAATAAQQSATQANEAATATQQAAEQASAKVDEAVAQFESRIAGMEANNRRADGALAAANLKSAIDQGGPFMSQLETYAEATGAGAATEDLRAFAADGVPSKQALAAEWPAVEDQIAESLRPALPDAPVQEQLLSGLRSLVQVRPDGPAPAEAKGPDAVLSRLDAAIESGDLAGWQSEWQTLPQAGQDASQDFASRVAARLTADRVVAEALSSALAPAPAGGADSAPPADQPAGQANQG</sequence>
<feature type="compositionally biased region" description="Low complexity" evidence="1">
    <location>
        <begin position="122"/>
        <end position="145"/>
    </location>
</feature>
<protein>
    <submittedName>
        <fullName evidence="2">Uncharacterized protein</fullName>
    </submittedName>
</protein>
<reference evidence="2" key="1">
    <citation type="journal article" date="2015" name="Nature">
        <title>Complex archaea that bridge the gap between prokaryotes and eukaryotes.</title>
        <authorList>
            <person name="Spang A."/>
            <person name="Saw J.H."/>
            <person name="Jorgensen S.L."/>
            <person name="Zaremba-Niedzwiedzka K."/>
            <person name="Martijn J."/>
            <person name="Lind A.E."/>
            <person name="van Eijk R."/>
            <person name="Schleper C."/>
            <person name="Guy L."/>
            <person name="Ettema T.J."/>
        </authorList>
    </citation>
    <scope>NUCLEOTIDE SEQUENCE</scope>
</reference>
<evidence type="ECO:0000256" key="1">
    <source>
        <dbReference type="SAM" id="MobiDB-lite"/>
    </source>
</evidence>
<feature type="region of interest" description="Disordered" evidence="1">
    <location>
        <begin position="332"/>
        <end position="355"/>
    </location>
</feature>
<organism evidence="2">
    <name type="scientific">marine sediment metagenome</name>
    <dbReference type="NCBI Taxonomy" id="412755"/>
    <lineage>
        <taxon>unclassified sequences</taxon>
        <taxon>metagenomes</taxon>
        <taxon>ecological metagenomes</taxon>
    </lineage>
</organism>
<gene>
    <name evidence="2" type="ORF">LCGC14_0241890</name>
</gene>
<proteinExistence type="predicted"/>
<evidence type="ECO:0000313" key="2">
    <source>
        <dbReference type="EMBL" id="KKN88997.1"/>
    </source>
</evidence>